<dbReference type="InterPro" id="IPR031311">
    <property type="entry name" value="CHIT_BIND_RR_consensus"/>
</dbReference>
<evidence type="ECO:0000313" key="5">
    <source>
        <dbReference type="EMBL" id="PCG66055.1"/>
    </source>
</evidence>
<evidence type="ECO:0000256" key="2">
    <source>
        <dbReference type="ARBA" id="ARBA00022729"/>
    </source>
</evidence>
<evidence type="ECO:0008006" key="6">
    <source>
        <dbReference type="Google" id="ProtNLM"/>
    </source>
</evidence>
<dbReference type="AlphaFoldDB" id="A0A2A4J1V4"/>
<protein>
    <recommendedName>
        <fullName evidence="6">Cuticle protein</fullName>
    </recommendedName>
</protein>
<keyword evidence="2 4" id="KW-0732">Signal</keyword>
<dbReference type="PANTHER" id="PTHR12236">
    <property type="entry name" value="STRUCTURAL CONTITUENT OF CUTICLE"/>
    <property type="match status" value="1"/>
</dbReference>
<dbReference type="InterPro" id="IPR051217">
    <property type="entry name" value="Insect_Cuticle_Struc_Prot"/>
</dbReference>
<feature type="signal peptide" evidence="4">
    <location>
        <begin position="1"/>
        <end position="23"/>
    </location>
</feature>
<dbReference type="STRING" id="7102.A0A2A4J1V4"/>
<dbReference type="PROSITE" id="PS51155">
    <property type="entry name" value="CHIT_BIND_RR_2"/>
    <property type="match status" value="1"/>
</dbReference>
<dbReference type="Pfam" id="PF00379">
    <property type="entry name" value="Chitin_bind_4"/>
    <property type="match status" value="1"/>
</dbReference>
<dbReference type="GO" id="GO:0031012">
    <property type="term" value="C:extracellular matrix"/>
    <property type="evidence" value="ECO:0007669"/>
    <property type="project" value="TreeGrafter"/>
</dbReference>
<evidence type="ECO:0000256" key="3">
    <source>
        <dbReference type="PROSITE-ProRule" id="PRU00497"/>
    </source>
</evidence>
<reference evidence="5" key="1">
    <citation type="submission" date="2017-09" db="EMBL/GenBank/DDBJ databases">
        <title>Contemporary evolution of a Lepidopteran species, Heliothis virescens, in response to modern agricultural practices.</title>
        <authorList>
            <person name="Fritz M.L."/>
            <person name="Deyonke A.M."/>
            <person name="Papanicolaou A."/>
            <person name="Micinski S."/>
            <person name="Westbrook J."/>
            <person name="Gould F."/>
        </authorList>
    </citation>
    <scope>NUCLEOTIDE SEQUENCE [LARGE SCALE GENOMIC DNA]</scope>
    <source>
        <strain evidence="5">HvINT-</strain>
        <tissue evidence="5">Whole body</tissue>
    </source>
</reference>
<evidence type="ECO:0000256" key="4">
    <source>
        <dbReference type="SAM" id="SignalP"/>
    </source>
</evidence>
<name>A0A2A4J1V4_HELVI</name>
<organism evidence="5">
    <name type="scientific">Heliothis virescens</name>
    <name type="common">Tobacco budworm moth</name>
    <dbReference type="NCBI Taxonomy" id="7102"/>
    <lineage>
        <taxon>Eukaryota</taxon>
        <taxon>Metazoa</taxon>
        <taxon>Ecdysozoa</taxon>
        <taxon>Arthropoda</taxon>
        <taxon>Hexapoda</taxon>
        <taxon>Insecta</taxon>
        <taxon>Pterygota</taxon>
        <taxon>Neoptera</taxon>
        <taxon>Endopterygota</taxon>
        <taxon>Lepidoptera</taxon>
        <taxon>Glossata</taxon>
        <taxon>Ditrysia</taxon>
        <taxon>Noctuoidea</taxon>
        <taxon>Noctuidae</taxon>
        <taxon>Heliothinae</taxon>
        <taxon>Heliothis</taxon>
    </lineage>
</organism>
<sequence length="802" mass="91832">MQHTNQMKAAAILLILHITTTKTAKNSAPSVHEVINEQARIDDKRPLYGNPLAGNSQQNAKLHAQHQQAMFNAERIRQHRAQLQRWNKAPQQMDSYMKAYHESQENHQLALEQMQATQKDKKPKTRQERTNLRSRSNLDPIKITRADAVDKNRNHRSFGSVYNYNNALQKYKINTAPGPTYDQGVTIKPNGNIGLNNFEKEHTGLYTAISPSKTQYVYPKLYSQMHSYQSAEDIHTLNTLLTKSPQEQITELNTLTQPKEYGKDVLQTPIDLYFYLNNPNSAEDSSKYNAQNAYVAPYATGYANYEDHKPITEEVDDIDEEKAAELQKYQQQAPTPVPHVYEDPTTTKSNYYKIEVEQTISGNKHGKNVEFVPQHKPNYAALTYEKPLNFYTPEPSTEGVKYLQSNQVSGVQHLSQDGTGVSAYGDDDVSNTKIRTKRQLDSELFILGNETAQNLLDTEIEFSENNNTTSKDLKESSNSLVNDVVTDLDSETIVNATDKNETLPKADEWKRYRTFDDDHPAGVARDYDYYDDDNSRDYSYEGDYDPEDDFSSPNVDYSAHNHFNPPTPFVNPNRQRKPAFNQNIDSQIAFSNRYTNFKHPNYNDFHSEIGDEYGPPSTNYGPPSTNYGYPSTQYGPPKYNFRGPKQVYGPPNQYPGVSSLLDSLEPVYMLTESQLKDIVGPRHVNVQHLDVFQYAPLTKPKYRYPRKNKKHRPRRRPKKLNIGKFRKLNKLIQYAANYEFGYRVRDHETGNDFGHQEAKSGDKTRGSYHVLLPDGRLQQVKYSAGPDGFHADISYDHLHGNA</sequence>
<gene>
    <name evidence="5" type="ORF">B5V51_8289</name>
</gene>
<comment type="caution">
    <text evidence="5">The sequence shown here is derived from an EMBL/GenBank/DDBJ whole genome shotgun (WGS) entry which is preliminary data.</text>
</comment>
<dbReference type="PANTHER" id="PTHR12236:SF79">
    <property type="entry name" value="CUTICULAR PROTEIN 50CB-RELATED"/>
    <property type="match status" value="1"/>
</dbReference>
<accession>A0A2A4J1V4</accession>
<feature type="chain" id="PRO_5013331474" description="Cuticle protein" evidence="4">
    <location>
        <begin position="24"/>
        <end position="802"/>
    </location>
</feature>
<dbReference type="GO" id="GO:0042302">
    <property type="term" value="F:structural constituent of cuticle"/>
    <property type="evidence" value="ECO:0007669"/>
    <property type="project" value="UniProtKB-UniRule"/>
</dbReference>
<dbReference type="EMBL" id="NWSH01003616">
    <property type="protein sequence ID" value="PCG66055.1"/>
    <property type="molecule type" value="Genomic_DNA"/>
</dbReference>
<keyword evidence="1 3" id="KW-0193">Cuticle</keyword>
<dbReference type="InterPro" id="IPR000618">
    <property type="entry name" value="Insect_cuticle"/>
</dbReference>
<dbReference type="GO" id="GO:0005615">
    <property type="term" value="C:extracellular space"/>
    <property type="evidence" value="ECO:0007669"/>
    <property type="project" value="TreeGrafter"/>
</dbReference>
<dbReference type="PROSITE" id="PS00233">
    <property type="entry name" value="CHIT_BIND_RR_1"/>
    <property type="match status" value="1"/>
</dbReference>
<proteinExistence type="predicted"/>
<evidence type="ECO:0000256" key="1">
    <source>
        <dbReference type="ARBA" id="ARBA00022460"/>
    </source>
</evidence>